<feature type="compositionally biased region" description="Polar residues" evidence="8">
    <location>
        <begin position="1942"/>
        <end position="1953"/>
    </location>
</feature>
<dbReference type="Pfam" id="PF00018">
    <property type="entry name" value="SH3_1"/>
    <property type="match status" value="1"/>
</dbReference>
<dbReference type="OrthoDB" id="18896at2759"/>
<dbReference type="GO" id="GO:0005085">
    <property type="term" value="F:guanyl-nucleotide exchange factor activity"/>
    <property type="evidence" value="ECO:0007669"/>
    <property type="project" value="UniProtKB-KW"/>
</dbReference>
<dbReference type="Pfam" id="PF16172">
    <property type="entry name" value="DOCK_N"/>
    <property type="match status" value="1"/>
</dbReference>
<feature type="domain" description="SH3" evidence="9">
    <location>
        <begin position="9"/>
        <end position="74"/>
    </location>
</feature>
<feature type="domain" description="C2 DOCK-type" evidence="10">
    <location>
        <begin position="452"/>
        <end position="634"/>
    </location>
</feature>
<evidence type="ECO:0000256" key="1">
    <source>
        <dbReference type="ARBA" id="ARBA00004496"/>
    </source>
</evidence>
<dbReference type="InterPro" id="IPR046769">
    <property type="entry name" value="DOCKER_Lobe_A"/>
</dbReference>
<feature type="region of interest" description="Disordered" evidence="8">
    <location>
        <begin position="1826"/>
        <end position="1859"/>
    </location>
</feature>
<evidence type="ECO:0000259" key="9">
    <source>
        <dbReference type="PROSITE" id="PS50002"/>
    </source>
</evidence>
<dbReference type="GO" id="GO:0031267">
    <property type="term" value="F:small GTPase binding"/>
    <property type="evidence" value="ECO:0007669"/>
    <property type="project" value="TreeGrafter"/>
</dbReference>
<dbReference type="Gene3D" id="2.30.30.40">
    <property type="entry name" value="SH3 Domains"/>
    <property type="match status" value="1"/>
</dbReference>
<dbReference type="GO" id="GO:0005737">
    <property type="term" value="C:cytoplasm"/>
    <property type="evidence" value="ECO:0007669"/>
    <property type="project" value="UniProtKB-SubCell"/>
</dbReference>
<dbReference type="PROSITE" id="PS50002">
    <property type="entry name" value="SH3"/>
    <property type="match status" value="1"/>
</dbReference>
<dbReference type="SMART" id="SM00326">
    <property type="entry name" value="SH3"/>
    <property type="match status" value="1"/>
</dbReference>
<dbReference type="Gene3D" id="1.20.1270.350">
    <property type="entry name" value="Dedicator of cytokinesis N-terminal subdomain"/>
    <property type="match status" value="1"/>
</dbReference>
<dbReference type="Pfam" id="PF23554">
    <property type="entry name" value="TPR_DOCK"/>
    <property type="match status" value="2"/>
</dbReference>
<keyword evidence="13" id="KW-1185">Reference proteome</keyword>
<dbReference type="InterPro" id="IPR043162">
    <property type="entry name" value="DOCK_C_lobe_C"/>
</dbReference>
<feature type="region of interest" description="Disordered" evidence="8">
    <location>
        <begin position="1911"/>
        <end position="2080"/>
    </location>
</feature>
<dbReference type="Proteomes" id="UP000507470">
    <property type="component" value="Unassembled WGS sequence"/>
</dbReference>
<feature type="region of interest" description="Disordered" evidence="8">
    <location>
        <begin position="1738"/>
        <end position="1807"/>
    </location>
</feature>
<feature type="compositionally biased region" description="Polar residues" evidence="8">
    <location>
        <begin position="960"/>
        <end position="973"/>
    </location>
</feature>
<dbReference type="PROSITE" id="PS51650">
    <property type="entry name" value="C2_DOCK"/>
    <property type="match status" value="1"/>
</dbReference>
<dbReference type="PANTHER" id="PTHR45653">
    <property type="entry name" value="DEDICATOR OF CYTOKINESIS"/>
    <property type="match status" value="1"/>
</dbReference>
<dbReference type="Gene3D" id="1.20.58.740">
    <property type="match status" value="1"/>
</dbReference>
<evidence type="ECO:0000256" key="5">
    <source>
        <dbReference type="ARBA" id="ARBA00022658"/>
    </source>
</evidence>
<dbReference type="InterPro" id="IPR046773">
    <property type="entry name" value="DOCKER_Lobe_C"/>
</dbReference>
<evidence type="ECO:0000313" key="12">
    <source>
        <dbReference type="EMBL" id="CAC5402946.1"/>
    </source>
</evidence>
<dbReference type="PROSITE" id="PS51651">
    <property type="entry name" value="DOCKER"/>
    <property type="match status" value="1"/>
</dbReference>
<dbReference type="Gene3D" id="2.60.40.150">
    <property type="entry name" value="C2 domain"/>
    <property type="match status" value="1"/>
</dbReference>
<comment type="similarity">
    <text evidence="7">Belongs to the DOCK family.</text>
</comment>
<evidence type="ECO:0000256" key="7">
    <source>
        <dbReference type="PROSITE-ProRule" id="PRU00983"/>
    </source>
</evidence>
<dbReference type="InterPro" id="IPR032376">
    <property type="entry name" value="DOCK_N"/>
</dbReference>
<evidence type="ECO:0000313" key="13">
    <source>
        <dbReference type="Proteomes" id="UP000507470"/>
    </source>
</evidence>
<dbReference type="InterPro" id="IPR026791">
    <property type="entry name" value="DOCK"/>
</dbReference>
<feature type="domain" description="DOCKER" evidence="11">
    <location>
        <begin position="1304"/>
        <end position="1729"/>
    </location>
</feature>
<dbReference type="InterPro" id="IPR016024">
    <property type="entry name" value="ARM-type_fold"/>
</dbReference>
<keyword evidence="5" id="KW-0344">Guanine-nucleotide releasing factor</keyword>
<keyword evidence="2 6" id="KW-0728">SH3 domain</keyword>
<dbReference type="InterPro" id="IPR001452">
    <property type="entry name" value="SH3_domain"/>
</dbReference>
<dbReference type="InterPro" id="IPR027007">
    <property type="entry name" value="C2_DOCK-type_domain"/>
</dbReference>
<dbReference type="InterPro" id="IPR042455">
    <property type="entry name" value="DOCK_N_sub1"/>
</dbReference>
<dbReference type="Pfam" id="PF14429">
    <property type="entry name" value="DOCK-C2"/>
    <property type="match status" value="1"/>
</dbReference>
<dbReference type="EMBL" id="CACVKT020006656">
    <property type="protein sequence ID" value="CAC5402946.1"/>
    <property type="molecule type" value="Genomic_DNA"/>
</dbReference>
<dbReference type="CDD" id="cd11872">
    <property type="entry name" value="SH3_DOCK_AB"/>
    <property type="match status" value="1"/>
</dbReference>
<protein>
    <submittedName>
        <fullName evidence="12">DOCK3</fullName>
    </submittedName>
</protein>
<evidence type="ECO:0000256" key="3">
    <source>
        <dbReference type="ARBA" id="ARBA00022490"/>
    </source>
</evidence>
<sequence length="2080" mass="237831">MELNTWNKSRQKYGVAVVNYNANKTECLSLSVGDVVHIIEEYGSGKTGWFRGHLLSNRNQSGIFPKMYIHTKDCDVENPGQFETVKPKEDSMAMELTFTLREWWVAWKNSFLRQGPTLVLTQIYHTMNELILLRGKLISNMLTEDSMVELKEEIADIVDWGNGQLGMDLIPRVDGEQVDVDKCSIVRLYRVHLQSAENAKSSQPKYSKKRHKSVSVNTPKDTDIVFNVLVNLKVSQCNVGDESQIVMSVYDNRDQKFVSEQFIIRMNKNGAPLKPEKLDNCFGLFTELPLDEYQKYLYIVVRIYRIGRMFSDSSKKSPSRPYRRPFGVGVLSIEDVKNGMNNDSCFCTINITSCIENEGTFPELHKDLIKKLSNPGVSSGVGSSISSSSKLGSSSALSKTGASVGMSLTFDVSVYDGDLQAVKADYPVLFTKDITIIPKLSQFDVINPGEVRNDIYLTLSEAQFERGNKKSQKNVEVVVTVFNSKGKVVEGCIHHGCGEDPLNHFPSCVFYHDNQPKWQETIKISLPMDELPGSHIRFDVYHCQARHRAEKKLYGFGFMRVTNNLQIVIKDGSHNLCIFKCEDEKKIKFEKYSKIPFLAEEYGETTKQSSAQSPSSLPYDRHQREHIGIRTLLCSTKFTQTSELLGVLNWREEKSHIDKNLNELMSVQGTEVMKFLQNIMDRLLEMLDDGCTNKAPYCSKVFQVIVFILNLLLDTRFENFRPVYEDYLQKTFSFPNVYKHLMNQFAFGIEQFCEGKAFTLSMAMKVLGELMRLITRSRQLEKESPFNDREKEREFRLKLQHLFEKMGRLLSQQDEKLKISQMELLSNLHKCYEPLMELITKISRPSQRQSRSTLLSLCLNHIKACLIERYFLDIQIATSILGDILEIFFNLKEVKSISQDINTLALSLFEVLIQSISRIADGEIISNPQSYPQVMLRKPTMSENSSPCSTLDRKSRRSRTLFQGVSRPSSEVITTKDDTPKFLPEEDKSKTLSAKSPRRLTIQLLPSQLQSLPFNDDPQAYCGEMVACLTELLRLMEETHYTAVIQIHPKGPPLKDFLTQVLHTFQELIKPEMLSADWTIMRMETNNVIFSAVEYFSQALKNQFLEGEYFDQHLWNLYFRLAVDFIVQPSLQLEEYSESKRNKFIERYHDMRIMMGHQIQTLWEKLGTNRRHFIPSMIGPFLKVTLVPEKELRAATLPIFYDMIQCEQKTSGNFVMVEKEIIEKLDQFITMDNQGDDEYKQLFYSILLERVQSEPALKDTGSQFIVSVTNLLEKLLDYRQNYDGEENRDKRMQCTFNILNFYRDNKDKRREMYTQYIKKLYDLHCSSRNYVEAGLTLQLYVQLLEWKSDEIHSEMGFHPEPQCERKEKLLKEIIECFDKGKLWEYGIPVCKDLASYYESRLMYRKLSEILQREASFFTKILDGVQVNETGTSSQEQPKFYPRQQSSYFRVAYYGMSFPPFVQNKAFIYRGDECLKLQDIINQLTQEFPSAEILKTNNPVEESKKYGEAQYIQISGVKPVPDPKNAYASDQKVPREVEKFYESNDVDTFQMDRSYHQGKKDRDNEFKTLCTERTVMKTNHKFPGILQWYEVIQSDTKIFSPVATAINAVNSACHELQVSIETCRRSCSDNNMKNLSRQLNGMITAQVQGGIPKYQEAFFSEEVTRLHPSESENVQILKDQINLQISLLDQGLAVMKKDNSEHLVMLVQSLDEELKKLMKKIGYRKEKRAAVHSDLKKWDSGMGSFIDPRPGTPNSQHSSGSNRSSVISSDSRSNDRDDLIDLTSTAESPQSKPTNIESPKPKVPAKGGVLVDTSAIKHLRTKSVAYTRKPPIPERKRSDPFPASVPRPFPGPDGSSIIEEDTVPNLPVKHSTSKVRMLTTRQTVNFHKAETSKKNKTVSQSYENILLNLEKTDDGFSKSNSPVPPLPPRRSVLVRNTVLDLDYTSQSRHSNSSGEIEFSPGTSPRSGPPPIPSHSSIRMPAIPSGRIPSDSEPANTNYNNYNPCGPSITNQTNVVNGNKQSVPVSRTSTISESGSHDSVFLGNKPPPPIPKRPTRQSNSSQSSDASSSTTHTNQEYESSSL</sequence>
<dbReference type="InterPro" id="IPR027357">
    <property type="entry name" value="DOCKER_dom"/>
</dbReference>
<dbReference type="GO" id="GO:0005886">
    <property type="term" value="C:plasma membrane"/>
    <property type="evidence" value="ECO:0007669"/>
    <property type="project" value="TreeGrafter"/>
</dbReference>
<dbReference type="GO" id="GO:0007264">
    <property type="term" value="P:small GTPase-mediated signal transduction"/>
    <property type="evidence" value="ECO:0007669"/>
    <property type="project" value="InterPro"/>
</dbReference>
<evidence type="ECO:0000256" key="4">
    <source>
        <dbReference type="ARBA" id="ARBA00022553"/>
    </source>
</evidence>
<feature type="compositionally biased region" description="Polar residues" evidence="8">
    <location>
        <begin position="2068"/>
        <end position="2080"/>
    </location>
</feature>
<dbReference type="Gene3D" id="1.25.40.410">
    <property type="match status" value="1"/>
</dbReference>
<comment type="subcellular location">
    <subcellularLocation>
        <location evidence="1">Cytoplasm</location>
    </subcellularLocation>
</comment>
<evidence type="ECO:0000259" key="11">
    <source>
        <dbReference type="PROSITE" id="PS51651"/>
    </source>
</evidence>
<dbReference type="InterPro" id="IPR046770">
    <property type="entry name" value="DOCKER_Lobe_B"/>
</dbReference>
<evidence type="ECO:0000259" key="10">
    <source>
        <dbReference type="PROSITE" id="PS51650"/>
    </source>
</evidence>
<reference evidence="12 13" key="1">
    <citation type="submission" date="2020-06" db="EMBL/GenBank/DDBJ databases">
        <authorList>
            <person name="Li R."/>
            <person name="Bekaert M."/>
        </authorList>
    </citation>
    <scope>NUCLEOTIDE SEQUENCE [LARGE SCALE GENOMIC DNA]</scope>
    <source>
        <strain evidence="13">wild</strain>
    </source>
</reference>
<feature type="compositionally biased region" description="Low complexity" evidence="8">
    <location>
        <begin position="1754"/>
        <end position="1770"/>
    </location>
</feature>
<dbReference type="InterPro" id="IPR035892">
    <property type="entry name" value="C2_domain_sf"/>
</dbReference>
<dbReference type="InterPro" id="IPR036028">
    <property type="entry name" value="SH3-like_dom_sf"/>
</dbReference>
<dbReference type="Pfam" id="PF06920">
    <property type="entry name" value="DHR-2_Lobe_A"/>
    <property type="match status" value="1"/>
</dbReference>
<name>A0A6J8D4U9_MYTCO</name>
<dbReference type="Pfam" id="PF20421">
    <property type="entry name" value="DHR-2_Lobe_C"/>
    <property type="match status" value="1"/>
</dbReference>
<keyword evidence="4" id="KW-0597">Phosphoprotein</keyword>
<keyword evidence="3" id="KW-0963">Cytoplasm</keyword>
<organism evidence="12 13">
    <name type="scientific">Mytilus coruscus</name>
    <name type="common">Sea mussel</name>
    <dbReference type="NCBI Taxonomy" id="42192"/>
    <lineage>
        <taxon>Eukaryota</taxon>
        <taxon>Metazoa</taxon>
        <taxon>Spiralia</taxon>
        <taxon>Lophotrochozoa</taxon>
        <taxon>Mollusca</taxon>
        <taxon>Bivalvia</taxon>
        <taxon>Autobranchia</taxon>
        <taxon>Pteriomorphia</taxon>
        <taxon>Mytilida</taxon>
        <taxon>Mytiloidea</taxon>
        <taxon>Mytilidae</taxon>
        <taxon>Mytilinae</taxon>
        <taxon>Mytilus</taxon>
    </lineage>
</organism>
<feature type="compositionally biased region" description="Polar residues" evidence="8">
    <location>
        <begin position="1991"/>
        <end position="2032"/>
    </location>
</feature>
<evidence type="ECO:0000256" key="8">
    <source>
        <dbReference type="SAM" id="MobiDB-lite"/>
    </source>
</evidence>
<dbReference type="Pfam" id="PF20422">
    <property type="entry name" value="DHR-2_Lobe_B"/>
    <property type="match status" value="1"/>
</dbReference>
<accession>A0A6J8D4U9</accession>
<proteinExistence type="inferred from homology"/>
<feature type="compositionally biased region" description="Basic and acidic residues" evidence="8">
    <location>
        <begin position="974"/>
        <end position="990"/>
    </location>
</feature>
<feature type="region of interest" description="Disordered" evidence="8">
    <location>
        <begin position="937"/>
        <end position="994"/>
    </location>
</feature>
<feature type="compositionally biased region" description="Low complexity" evidence="8">
    <location>
        <begin position="2056"/>
        <end position="2067"/>
    </location>
</feature>
<feature type="compositionally biased region" description="Polar residues" evidence="8">
    <location>
        <begin position="1782"/>
        <end position="1796"/>
    </location>
</feature>
<dbReference type="SUPFAM" id="SSF48371">
    <property type="entry name" value="ARM repeat"/>
    <property type="match status" value="1"/>
</dbReference>
<dbReference type="InterPro" id="IPR056372">
    <property type="entry name" value="TPR_DOCK"/>
</dbReference>
<dbReference type="PANTHER" id="PTHR45653:SF12">
    <property type="entry name" value="SPONGE, ISOFORM E"/>
    <property type="match status" value="1"/>
</dbReference>
<evidence type="ECO:0000256" key="6">
    <source>
        <dbReference type="PROSITE-ProRule" id="PRU00192"/>
    </source>
</evidence>
<dbReference type="SUPFAM" id="SSF50044">
    <property type="entry name" value="SH3-domain"/>
    <property type="match status" value="1"/>
</dbReference>
<dbReference type="InterPro" id="IPR043161">
    <property type="entry name" value="DOCK_C_lobe_A"/>
</dbReference>
<gene>
    <name evidence="12" type="ORF">MCOR_36869</name>
</gene>
<evidence type="ECO:0000256" key="2">
    <source>
        <dbReference type="ARBA" id="ARBA00022443"/>
    </source>
</evidence>